<accession>A0A5D3C5I5</accession>
<dbReference type="Pfam" id="PF13952">
    <property type="entry name" value="DUF4216"/>
    <property type="match status" value="1"/>
</dbReference>
<organism evidence="6 8">
    <name type="scientific">Cucumis melo var. makuwa</name>
    <name type="common">Oriental melon</name>
    <dbReference type="NCBI Taxonomy" id="1194695"/>
    <lineage>
        <taxon>Eukaryota</taxon>
        <taxon>Viridiplantae</taxon>
        <taxon>Streptophyta</taxon>
        <taxon>Embryophyta</taxon>
        <taxon>Tracheophyta</taxon>
        <taxon>Spermatophyta</taxon>
        <taxon>Magnoliopsida</taxon>
        <taxon>eudicotyledons</taxon>
        <taxon>Gunneridae</taxon>
        <taxon>Pentapetalae</taxon>
        <taxon>rosids</taxon>
        <taxon>fabids</taxon>
        <taxon>Cucurbitales</taxon>
        <taxon>Cucurbitaceae</taxon>
        <taxon>Benincaseae</taxon>
        <taxon>Cucumis</taxon>
    </lineage>
</organism>
<feature type="chain" id="PRO_5042723050" description="Phytocyanin domain-containing protein" evidence="3">
    <location>
        <begin position="24"/>
        <end position="1347"/>
    </location>
</feature>
<evidence type="ECO:0000313" key="6">
    <source>
        <dbReference type="EMBL" id="TYK06408.1"/>
    </source>
</evidence>
<reference evidence="7 8" key="1">
    <citation type="submission" date="2019-08" db="EMBL/GenBank/DDBJ databases">
        <title>Draft genome sequences of two oriental melons (Cucumis melo L. var makuwa).</title>
        <authorList>
            <person name="Kwon S.-Y."/>
        </authorList>
    </citation>
    <scope>NUCLEOTIDE SEQUENCE [LARGE SCALE GENOMIC DNA]</scope>
    <source>
        <strain evidence="8">cv. Chang Bougi</strain>
        <strain evidence="7">cv. SW 3</strain>
        <tissue evidence="6">Leaf</tissue>
    </source>
</reference>
<dbReference type="PANTHER" id="PTHR10775">
    <property type="entry name" value="OS08G0208400 PROTEIN"/>
    <property type="match status" value="1"/>
</dbReference>
<comment type="caution">
    <text evidence="6">The sequence shown here is derived from an EMBL/GenBank/DDBJ whole genome shotgun (WGS) entry which is preliminary data.</text>
</comment>
<dbReference type="Pfam" id="PF02992">
    <property type="entry name" value="Transposase_21"/>
    <property type="match status" value="1"/>
</dbReference>
<dbReference type="Pfam" id="PF02298">
    <property type="entry name" value="Cu_bind_like"/>
    <property type="match status" value="1"/>
</dbReference>
<proteinExistence type="predicted"/>
<dbReference type="PROSITE" id="PS51485">
    <property type="entry name" value="PHYTOCYANIN"/>
    <property type="match status" value="1"/>
</dbReference>
<keyword evidence="2" id="KW-0325">Glycoprotein</keyword>
<keyword evidence="1" id="KW-1015">Disulfide bond</keyword>
<dbReference type="EMBL" id="SSTD01013547">
    <property type="protein sequence ID" value="TYK06408.1"/>
    <property type="molecule type" value="Genomic_DNA"/>
</dbReference>
<dbReference type="Proteomes" id="UP000321393">
    <property type="component" value="Unassembled WGS sequence"/>
</dbReference>
<evidence type="ECO:0000313" key="5">
    <source>
        <dbReference type="EMBL" id="KAA0050152.1"/>
    </source>
</evidence>
<dbReference type="Gene3D" id="2.60.40.420">
    <property type="entry name" value="Cupredoxins - blue copper proteins"/>
    <property type="match status" value="1"/>
</dbReference>
<dbReference type="FunFam" id="2.60.40.420:FF:000034">
    <property type="entry name" value="Cupredoxin superfamily protein"/>
    <property type="match status" value="1"/>
</dbReference>
<feature type="signal peptide" evidence="3">
    <location>
        <begin position="1"/>
        <end position="23"/>
    </location>
</feature>
<feature type="domain" description="Phytocyanin" evidence="4">
    <location>
        <begin position="25"/>
        <end position="124"/>
    </location>
</feature>
<dbReference type="Proteomes" id="UP000321947">
    <property type="component" value="Unassembled WGS sequence"/>
</dbReference>
<dbReference type="PANTHER" id="PTHR10775:SF185">
    <property type="entry name" value="OS08G0208400 PROTEIN"/>
    <property type="match status" value="1"/>
</dbReference>
<evidence type="ECO:0000256" key="3">
    <source>
        <dbReference type="SAM" id="SignalP"/>
    </source>
</evidence>
<evidence type="ECO:0000313" key="8">
    <source>
        <dbReference type="Proteomes" id="UP000321947"/>
    </source>
</evidence>
<dbReference type="InterPro" id="IPR029480">
    <property type="entry name" value="Transpos_assoc"/>
</dbReference>
<dbReference type="EMBL" id="SSTE01011930">
    <property type="protein sequence ID" value="KAA0050152.1"/>
    <property type="molecule type" value="Genomic_DNA"/>
</dbReference>
<keyword evidence="3" id="KW-0732">Signal</keyword>
<evidence type="ECO:0000313" key="7">
    <source>
        <dbReference type="Proteomes" id="UP000321393"/>
    </source>
</evidence>
<dbReference type="Pfam" id="PF13960">
    <property type="entry name" value="DUF4218"/>
    <property type="match status" value="1"/>
</dbReference>
<evidence type="ECO:0000256" key="1">
    <source>
        <dbReference type="ARBA" id="ARBA00023157"/>
    </source>
</evidence>
<dbReference type="InterPro" id="IPR025312">
    <property type="entry name" value="DUF4216"/>
</dbReference>
<dbReference type="GO" id="GO:0009055">
    <property type="term" value="F:electron transfer activity"/>
    <property type="evidence" value="ECO:0007669"/>
    <property type="project" value="InterPro"/>
</dbReference>
<dbReference type="InterPro" id="IPR003245">
    <property type="entry name" value="Phytocyanin_dom"/>
</dbReference>
<dbReference type="InterPro" id="IPR008972">
    <property type="entry name" value="Cupredoxin"/>
</dbReference>
<name>A0A5D3C5I5_CUCMM</name>
<protein>
    <recommendedName>
        <fullName evidence="4">Phytocyanin domain-containing protein</fullName>
    </recommendedName>
</protein>
<sequence length="1347" mass="155209">MRIGIVFLVAAVAATTVLHTGEALEIFIGGTSGWLRPNDPNWYSNWEDLKFTVGDVLVFNFLMDHNVAGVTKEGYDNCDTNNLKFINTTSPFLFTIKTLDDLFFICTVPGHCSAGQKIAITNIQQSSSTPSSPDSPTVVTAPPPPNSVASIMASIFTVAFVSMAVMCISQRPVGKDMQELPTGVLHRRQFVCHFKIRVISPDFASLARVTSASFHRAATAFFRSLTMNKDWIKLQNKLSVEYREGVSQFLEVAKLHVNDSGRTRCPCKKCMNSMWESLEGVERHLLTVGISPSYVNWIYHGERVNLPRGLERVATHLHHDDEGTSNLFEQNEMLDLLNDLQVPIENEEETEEAFENEMPFDDDQQDTTSLFEDLMNEARNELYPGCSKFSSLNFLVKLMRIKVLNGWSNKSFDMLLKMLKAAFPAGTIIPTSFFEAKRKLHDLGLGYESIHACKYDCILYWKEFGDLQHCPICGESRYKVNDDKRKKIPHKVLHHFPLIPRLKRLFASEEGAFDMRWHKNNRVETDDVLRHPADAEGWKHFDREFPEFASDSRNVRLGLASGGFNPFGNMSTSYSMWPVVIIPYNLPPWKCMKESNFFMSLLIPGPRSPGKEIDVYLQPLIEELKQLWTIGVRTYDSLTGEFFQLYATLLWTFNDFPAYGDLSGWSIKGYRACPTCMEDKSSFKIRGKISFMGHRRFLPKNHIWRKSKQHDGKVECRSPPVVINGDDILQQLDSLNFPVLSKHPLKQDKKRKRALNWTKRSIFFELPYWSRLLLRHKLDVIHIEKNVCDNLVGTLLNIEEKTKDTTNARLDLQDLKIRKELHLREVGNRFVKPHATYTLTNSERIAFCKFLKSVKFPDGFISNISQCVNDNDGKIAGLKTHDCHVLLHRLLPIGVRAYLPKNVSIAVTELCGFFRDLCAKTMRISDLNRLQSDIIVILCKLERIFPPAFFDVIIHLAVHLPYETKVVGPISYSSMYPIERSLRTLKQFVRNKARPEGSIAEAYVMKELKNFCYLSGIETRFNRDDRNDDNIMDDEVFGEFEVFRQSVQPLGASTLRTLSPEEKQQVHWYILNNCKEITDYRKQHLRLIRHQAQTALDLYRRHERAFPDWFRAEVLQMRERENLFDDLFSVAMGPSSKVRSYSGCIVNGVRFHTVEHDSRRTTQNNGVMIVNKNSGDGSTDNNFYGVVDEVLDFQYVFRRRVWAFKCRWFDTDNKKSNRTRVELGCKSINTSHFWFVDELFILADEAQQVFYLDDPKYGTSWKVIQMVQNKHTSDVLEVEDVENEQLDVLEIVVGHHVDEHIEDDTLCRVDVDPTMVERSVVQHLVDNFINDDDEQLSPQNRSSDGES</sequence>
<gene>
    <name evidence="6" type="ORF">E5676_scaffold163G001090</name>
    <name evidence="5" type="ORF">E6C27_scaffold675G001830</name>
</gene>
<evidence type="ECO:0000259" key="4">
    <source>
        <dbReference type="PROSITE" id="PS51485"/>
    </source>
</evidence>
<dbReference type="InterPro" id="IPR025452">
    <property type="entry name" value="DUF4218"/>
</dbReference>
<dbReference type="InterPro" id="IPR004242">
    <property type="entry name" value="Transposase_21"/>
</dbReference>
<dbReference type="Pfam" id="PF13963">
    <property type="entry name" value="Transpos_assoc"/>
    <property type="match status" value="1"/>
</dbReference>
<evidence type="ECO:0000256" key="2">
    <source>
        <dbReference type="ARBA" id="ARBA00023180"/>
    </source>
</evidence>
<dbReference type="OrthoDB" id="1923595at2759"/>
<dbReference type="SUPFAM" id="SSF49503">
    <property type="entry name" value="Cupredoxins"/>
    <property type="match status" value="1"/>
</dbReference>